<accession>A0A975XLZ9</accession>
<organism evidence="3 4">
    <name type="scientific">Arthrobacter sunyaminii</name>
    <dbReference type="NCBI Taxonomy" id="2816859"/>
    <lineage>
        <taxon>Bacteria</taxon>
        <taxon>Bacillati</taxon>
        <taxon>Actinomycetota</taxon>
        <taxon>Actinomycetes</taxon>
        <taxon>Micrococcales</taxon>
        <taxon>Micrococcaceae</taxon>
        <taxon>Arthrobacter</taxon>
    </lineage>
</organism>
<dbReference type="AlphaFoldDB" id="A0A975XLZ9"/>
<evidence type="ECO:0000313" key="4">
    <source>
        <dbReference type="Proteomes" id="UP000680588"/>
    </source>
</evidence>
<dbReference type="InterPro" id="IPR051019">
    <property type="entry name" value="VLCFA-Steroid_DH"/>
</dbReference>
<name>A0A975XLZ9_9MICC</name>
<proteinExistence type="inferred from homology"/>
<dbReference type="SUPFAM" id="SSF51735">
    <property type="entry name" value="NAD(P)-binding Rossmann-fold domains"/>
    <property type="match status" value="1"/>
</dbReference>
<dbReference type="InterPro" id="IPR036291">
    <property type="entry name" value="NAD(P)-bd_dom_sf"/>
</dbReference>
<dbReference type="InterPro" id="IPR002347">
    <property type="entry name" value="SDR_fam"/>
</dbReference>
<reference evidence="3" key="1">
    <citation type="submission" date="2021-06" db="EMBL/GenBank/DDBJ databases">
        <title>Novel species in genus Arthrobacter.</title>
        <authorList>
            <person name="Zhang G."/>
        </authorList>
    </citation>
    <scope>NUCLEOTIDE SEQUENCE</scope>
    <source>
        <strain evidence="3">Zg-ZUI122</strain>
    </source>
</reference>
<dbReference type="KEGG" id="asun:KG104_06685"/>
<dbReference type="Pfam" id="PF00106">
    <property type="entry name" value="adh_short"/>
    <property type="match status" value="1"/>
</dbReference>
<dbReference type="EMBL" id="CP076456">
    <property type="protein sequence ID" value="QWQ37417.1"/>
    <property type="molecule type" value="Genomic_DNA"/>
</dbReference>
<dbReference type="PIRSF" id="PIRSF000126">
    <property type="entry name" value="11-beta-HSD1"/>
    <property type="match status" value="1"/>
</dbReference>
<evidence type="ECO:0000313" key="3">
    <source>
        <dbReference type="EMBL" id="QWQ37417.1"/>
    </source>
</evidence>
<dbReference type="PANTHER" id="PTHR43899:SF13">
    <property type="entry name" value="RH59310P"/>
    <property type="match status" value="1"/>
</dbReference>
<dbReference type="Proteomes" id="UP000680588">
    <property type="component" value="Chromosome"/>
</dbReference>
<evidence type="ECO:0000256" key="1">
    <source>
        <dbReference type="ARBA" id="ARBA00006484"/>
    </source>
</evidence>
<keyword evidence="2" id="KW-0560">Oxidoreductase</keyword>
<sequence length="262" mass="27550">MSGFEKYGPWALIAGGSEGVGAALAHELAGRGLNVALVARKPGPLAEVAASVRAAYDVEVLAIEQDLLAEGAVDSIAERLGDREVGLLVSNAGANTYGSEIVTSDADRAQMVIDLNITVTAALVRRFGLPMQERRRGGIMLTGSLSGFAGAAGIGFYSAAKAFVHNFAEALWVEMRPYNVDVLELCLGLTRTPAMERLGYQFDAPGVRASDPASVAREVLDHLGDGPSWYPDGFGDDAEKRSAHPRGPIVEAANAHYRSPAA</sequence>
<comment type="similarity">
    <text evidence="1">Belongs to the short-chain dehydrogenases/reductases (SDR) family.</text>
</comment>
<dbReference type="PRINTS" id="PR00081">
    <property type="entry name" value="GDHRDH"/>
</dbReference>
<keyword evidence="4" id="KW-1185">Reference proteome</keyword>
<evidence type="ECO:0000256" key="2">
    <source>
        <dbReference type="ARBA" id="ARBA00023002"/>
    </source>
</evidence>
<dbReference type="GO" id="GO:0016491">
    <property type="term" value="F:oxidoreductase activity"/>
    <property type="evidence" value="ECO:0007669"/>
    <property type="project" value="UniProtKB-KW"/>
</dbReference>
<protein>
    <submittedName>
        <fullName evidence="3">SDR family NAD(P)-dependent oxidoreductase</fullName>
    </submittedName>
</protein>
<dbReference type="PANTHER" id="PTHR43899">
    <property type="entry name" value="RH59310P"/>
    <property type="match status" value="1"/>
</dbReference>
<dbReference type="Gene3D" id="3.40.50.720">
    <property type="entry name" value="NAD(P)-binding Rossmann-like Domain"/>
    <property type="match status" value="1"/>
</dbReference>
<dbReference type="RefSeq" id="WP_104054722.1">
    <property type="nucleotide sequence ID" value="NZ_CP076456.1"/>
</dbReference>
<gene>
    <name evidence="3" type="ORF">KG104_06685</name>
</gene>